<feature type="transmembrane region" description="Helical" evidence="6">
    <location>
        <begin position="40"/>
        <end position="61"/>
    </location>
</feature>
<feature type="transmembrane region" description="Helical" evidence="6">
    <location>
        <begin position="167"/>
        <end position="183"/>
    </location>
</feature>
<feature type="transmembrane region" description="Helical" evidence="6">
    <location>
        <begin position="81"/>
        <end position="103"/>
    </location>
</feature>
<sequence length="405" mass="45518">MKKKIIFDVILNMLATLIPMFALQFIILPQVALKISADSYGQLLAIIAFIYLSASSFGSVLNNSKLIHYKKYDELKVHGDFNIILVIFLVSNTIIMILGLLYYGKSLNVLTNISLVLVSSILLFNTYASVEFRIKLNFKNILMNSIMLFFGYLVGFVLFLFTGSWSLIYLSGLGINMIFLIYKTSIWNERYCKTLLFKATFKEVIMLLGSGILVSLGAYVDKLIIFPLLGGTAVSIYYAATIFGKTIALAIGPITGVLLSYLAHMKKFSSNNFKFLLSISSIVGFLGYWIVIFISEPLLSFVYPQYVEDAIQYIPVTTLSIILTIISSVINPVLLKFLSAKWQMLINGLYMIIYVPLSMFLLSLYGLMGLCIGILIANFTKLLIMIATYFYVNRSTNANNLSEEY</sequence>
<evidence type="ECO:0000256" key="5">
    <source>
        <dbReference type="ARBA" id="ARBA00023136"/>
    </source>
</evidence>
<protein>
    <recommendedName>
        <fullName evidence="9">Membrane protein involved in the export of O-antigen and teichoic acid</fullName>
    </recommendedName>
</protein>
<feature type="transmembrane region" description="Helical" evidence="6">
    <location>
        <begin position="372"/>
        <end position="392"/>
    </location>
</feature>
<feature type="transmembrane region" description="Helical" evidence="6">
    <location>
        <begin position="204"/>
        <end position="230"/>
    </location>
</feature>
<keyword evidence="4 6" id="KW-1133">Transmembrane helix</keyword>
<dbReference type="AlphaFoldDB" id="A0A1I5A7C7"/>
<organism evidence="7 8">
    <name type="scientific">Proteiniclasticum ruminis</name>
    <dbReference type="NCBI Taxonomy" id="398199"/>
    <lineage>
        <taxon>Bacteria</taxon>
        <taxon>Bacillati</taxon>
        <taxon>Bacillota</taxon>
        <taxon>Clostridia</taxon>
        <taxon>Eubacteriales</taxon>
        <taxon>Clostridiaceae</taxon>
        <taxon>Proteiniclasticum</taxon>
    </lineage>
</organism>
<reference evidence="7 8" key="1">
    <citation type="submission" date="2016-10" db="EMBL/GenBank/DDBJ databases">
        <authorList>
            <person name="de Groot N.N."/>
        </authorList>
    </citation>
    <scope>NUCLEOTIDE SEQUENCE [LARGE SCALE GENOMIC DNA]</scope>
    <source>
        <strain evidence="7 8">ML2</strain>
    </source>
</reference>
<feature type="transmembrane region" description="Helical" evidence="6">
    <location>
        <begin position="347"/>
        <end position="366"/>
    </location>
</feature>
<feature type="transmembrane region" description="Helical" evidence="6">
    <location>
        <begin position="9"/>
        <end position="28"/>
    </location>
</feature>
<feature type="transmembrane region" description="Helical" evidence="6">
    <location>
        <begin position="141"/>
        <end position="161"/>
    </location>
</feature>
<feature type="transmembrane region" description="Helical" evidence="6">
    <location>
        <begin position="236"/>
        <end position="263"/>
    </location>
</feature>
<dbReference type="OrthoDB" id="2678093at2"/>
<evidence type="ECO:0000313" key="7">
    <source>
        <dbReference type="EMBL" id="SFN58344.1"/>
    </source>
</evidence>
<evidence type="ECO:0000256" key="2">
    <source>
        <dbReference type="ARBA" id="ARBA00022475"/>
    </source>
</evidence>
<keyword evidence="3 6" id="KW-0812">Transmembrane</keyword>
<feature type="transmembrane region" description="Helical" evidence="6">
    <location>
        <begin position="314"/>
        <end position="335"/>
    </location>
</feature>
<dbReference type="PANTHER" id="PTHR30250:SF11">
    <property type="entry name" value="O-ANTIGEN TRANSPORTER-RELATED"/>
    <property type="match status" value="1"/>
</dbReference>
<evidence type="ECO:0000256" key="4">
    <source>
        <dbReference type="ARBA" id="ARBA00022989"/>
    </source>
</evidence>
<comment type="subcellular location">
    <subcellularLocation>
        <location evidence="1">Cell membrane</location>
        <topology evidence="1">Multi-pass membrane protein</topology>
    </subcellularLocation>
</comment>
<keyword evidence="5 6" id="KW-0472">Membrane</keyword>
<evidence type="ECO:0008006" key="9">
    <source>
        <dbReference type="Google" id="ProtNLM"/>
    </source>
</evidence>
<name>A0A1I5A7C7_9CLOT</name>
<evidence type="ECO:0000256" key="6">
    <source>
        <dbReference type="SAM" id="Phobius"/>
    </source>
</evidence>
<evidence type="ECO:0000313" key="8">
    <source>
        <dbReference type="Proteomes" id="UP000181899"/>
    </source>
</evidence>
<dbReference type="PANTHER" id="PTHR30250">
    <property type="entry name" value="PST FAMILY PREDICTED COLANIC ACID TRANSPORTER"/>
    <property type="match status" value="1"/>
</dbReference>
<keyword evidence="2" id="KW-1003">Cell membrane</keyword>
<dbReference type="InterPro" id="IPR050833">
    <property type="entry name" value="Poly_Biosynth_Transport"/>
</dbReference>
<evidence type="ECO:0000256" key="1">
    <source>
        <dbReference type="ARBA" id="ARBA00004651"/>
    </source>
</evidence>
<dbReference type="EMBL" id="FOVK01000002">
    <property type="protein sequence ID" value="SFN58344.1"/>
    <property type="molecule type" value="Genomic_DNA"/>
</dbReference>
<feature type="transmembrane region" description="Helical" evidence="6">
    <location>
        <begin position="275"/>
        <end position="294"/>
    </location>
</feature>
<proteinExistence type="predicted"/>
<keyword evidence="8" id="KW-1185">Reference proteome</keyword>
<dbReference type="Proteomes" id="UP000181899">
    <property type="component" value="Unassembled WGS sequence"/>
</dbReference>
<dbReference type="GO" id="GO:0005886">
    <property type="term" value="C:plasma membrane"/>
    <property type="evidence" value="ECO:0007669"/>
    <property type="project" value="UniProtKB-SubCell"/>
</dbReference>
<gene>
    <name evidence="7" type="ORF">SAMN04488695_102362</name>
</gene>
<evidence type="ECO:0000256" key="3">
    <source>
        <dbReference type="ARBA" id="ARBA00022692"/>
    </source>
</evidence>
<feature type="transmembrane region" description="Helical" evidence="6">
    <location>
        <begin position="109"/>
        <end position="129"/>
    </location>
</feature>
<accession>A0A1I5A7C7</accession>
<dbReference type="RefSeq" id="WP_074911490.1">
    <property type="nucleotide sequence ID" value="NZ_FOVK01000002.1"/>
</dbReference>